<feature type="non-terminal residue" evidence="1">
    <location>
        <position position="1"/>
    </location>
</feature>
<proteinExistence type="predicted"/>
<gene>
    <name evidence="1" type="ORF">ATANTOWER_019569</name>
</gene>
<protein>
    <submittedName>
        <fullName evidence="1">Uncharacterized protein</fullName>
    </submittedName>
</protein>
<organism evidence="1 2">
    <name type="scientific">Ataeniobius toweri</name>
    <dbReference type="NCBI Taxonomy" id="208326"/>
    <lineage>
        <taxon>Eukaryota</taxon>
        <taxon>Metazoa</taxon>
        <taxon>Chordata</taxon>
        <taxon>Craniata</taxon>
        <taxon>Vertebrata</taxon>
        <taxon>Euteleostomi</taxon>
        <taxon>Actinopterygii</taxon>
        <taxon>Neopterygii</taxon>
        <taxon>Teleostei</taxon>
        <taxon>Neoteleostei</taxon>
        <taxon>Acanthomorphata</taxon>
        <taxon>Ovalentaria</taxon>
        <taxon>Atherinomorphae</taxon>
        <taxon>Cyprinodontiformes</taxon>
        <taxon>Goodeidae</taxon>
        <taxon>Ataeniobius</taxon>
    </lineage>
</organism>
<evidence type="ECO:0000313" key="1">
    <source>
        <dbReference type="EMBL" id="MED6256091.1"/>
    </source>
</evidence>
<reference evidence="1 2" key="1">
    <citation type="submission" date="2021-07" db="EMBL/GenBank/DDBJ databases">
        <authorList>
            <person name="Palmer J.M."/>
        </authorList>
    </citation>
    <scope>NUCLEOTIDE SEQUENCE [LARGE SCALE GENOMIC DNA]</scope>
    <source>
        <strain evidence="1 2">AT_MEX2019</strain>
        <tissue evidence="1">Muscle</tissue>
    </source>
</reference>
<dbReference type="Proteomes" id="UP001345963">
    <property type="component" value="Unassembled WGS sequence"/>
</dbReference>
<dbReference type="EMBL" id="JAHUTI010072945">
    <property type="protein sequence ID" value="MED6256091.1"/>
    <property type="molecule type" value="Genomic_DNA"/>
</dbReference>
<name>A0ABU7C010_9TELE</name>
<accession>A0ABU7C010</accession>
<keyword evidence="2" id="KW-1185">Reference proteome</keyword>
<comment type="caution">
    <text evidence="1">The sequence shown here is derived from an EMBL/GenBank/DDBJ whole genome shotgun (WGS) entry which is preliminary data.</text>
</comment>
<sequence length="165" mass="18858">VFRRCWSSKVCWVTGATYSTDYFEEYLSRRLPALRRQSVLPSVIETLNFGFTSLSTDYVAGSFWITKITYVLRTSFPLPVFVWIHIKLAVSCYFRLLDQTVSVPCPPSNVNICTPESFLFAPSSHRTAPKEPSTNPTSTNLVPESFFPWRPDHTYLSNSVRLTNS</sequence>
<evidence type="ECO:0000313" key="2">
    <source>
        <dbReference type="Proteomes" id="UP001345963"/>
    </source>
</evidence>